<dbReference type="PRINTS" id="PR01043">
    <property type="entry name" value="TRNASYNTHGLY"/>
</dbReference>
<sequence length="84" mass="10037">MLKFSRPETAQLIFTNFKDVVENARMKLPFGIAQIGKAFRNEIAPRDFLFRTREFEQMEVEYFIREKDPCPYKIPNEKILIYSA</sequence>
<protein>
    <recommendedName>
        <fullName evidence="1">Aminoacyl-transfer RNA synthetases class-II family profile domain-containing protein</fullName>
    </recommendedName>
</protein>
<dbReference type="GO" id="GO:0006426">
    <property type="term" value="P:glycyl-tRNA aminoacylation"/>
    <property type="evidence" value="ECO:0007669"/>
    <property type="project" value="TreeGrafter"/>
</dbReference>
<evidence type="ECO:0000259" key="1">
    <source>
        <dbReference type="PROSITE" id="PS50862"/>
    </source>
</evidence>
<dbReference type="InterPro" id="IPR045864">
    <property type="entry name" value="aa-tRNA-synth_II/BPL/LPL"/>
</dbReference>
<feature type="non-terminal residue" evidence="2">
    <location>
        <position position="84"/>
    </location>
</feature>
<evidence type="ECO:0000313" key="2">
    <source>
        <dbReference type="EMBL" id="GAH94284.1"/>
    </source>
</evidence>
<reference evidence="2" key="1">
    <citation type="journal article" date="2014" name="Front. Microbiol.">
        <title>High frequency of phylogenetically diverse reductive dehalogenase-homologous genes in deep subseafloor sedimentary metagenomes.</title>
        <authorList>
            <person name="Kawai M."/>
            <person name="Futagami T."/>
            <person name="Toyoda A."/>
            <person name="Takaki Y."/>
            <person name="Nishi S."/>
            <person name="Hori S."/>
            <person name="Arai W."/>
            <person name="Tsubouchi T."/>
            <person name="Morono Y."/>
            <person name="Uchiyama I."/>
            <person name="Ito T."/>
            <person name="Fujiyama A."/>
            <person name="Inagaki F."/>
            <person name="Takami H."/>
        </authorList>
    </citation>
    <scope>NUCLEOTIDE SEQUENCE</scope>
    <source>
        <strain evidence="2">Expedition CK06-06</strain>
    </source>
</reference>
<dbReference type="Gene3D" id="3.30.930.10">
    <property type="entry name" value="Bira Bifunctional Protein, Domain 2"/>
    <property type="match status" value="1"/>
</dbReference>
<comment type="caution">
    <text evidence="2">The sequence shown here is derived from an EMBL/GenBank/DDBJ whole genome shotgun (WGS) entry which is preliminary data.</text>
</comment>
<name>X1KVU4_9ZZZZ</name>
<dbReference type="AlphaFoldDB" id="X1KVU4"/>
<dbReference type="PANTHER" id="PTHR10745">
    <property type="entry name" value="GLYCYL-TRNA SYNTHETASE/DNA POLYMERASE SUBUNIT GAMMA-2"/>
    <property type="match status" value="1"/>
</dbReference>
<dbReference type="PROSITE" id="PS50862">
    <property type="entry name" value="AA_TRNA_LIGASE_II"/>
    <property type="match status" value="1"/>
</dbReference>
<feature type="domain" description="Aminoacyl-transfer RNA synthetases class-II family profile" evidence="1">
    <location>
        <begin position="28"/>
        <end position="66"/>
    </location>
</feature>
<dbReference type="SUPFAM" id="SSF55681">
    <property type="entry name" value="Class II aaRS and biotin synthetases"/>
    <property type="match status" value="1"/>
</dbReference>
<dbReference type="InterPro" id="IPR006195">
    <property type="entry name" value="aa-tRNA-synth_II"/>
</dbReference>
<dbReference type="PANTHER" id="PTHR10745:SF8">
    <property type="entry name" value="DNA POLYMERASE SUBUNIT GAMMA-2, MITOCHONDRIAL"/>
    <property type="match status" value="1"/>
</dbReference>
<proteinExistence type="predicted"/>
<dbReference type="EMBL" id="BARU01046870">
    <property type="protein sequence ID" value="GAH94284.1"/>
    <property type="molecule type" value="Genomic_DNA"/>
</dbReference>
<accession>X1KVU4</accession>
<dbReference type="GO" id="GO:0004820">
    <property type="term" value="F:glycine-tRNA ligase activity"/>
    <property type="evidence" value="ECO:0007669"/>
    <property type="project" value="TreeGrafter"/>
</dbReference>
<dbReference type="GO" id="GO:0005737">
    <property type="term" value="C:cytoplasm"/>
    <property type="evidence" value="ECO:0007669"/>
    <property type="project" value="TreeGrafter"/>
</dbReference>
<dbReference type="InterPro" id="IPR027031">
    <property type="entry name" value="Gly-tRNA_synthase/POLG2"/>
</dbReference>
<organism evidence="2">
    <name type="scientific">marine sediment metagenome</name>
    <dbReference type="NCBI Taxonomy" id="412755"/>
    <lineage>
        <taxon>unclassified sequences</taxon>
        <taxon>metagenomes</taxon>
        <taxon>ecological metagenomes</taxon>
    </lineage>
</organism>
<gene>
    <name evidence="2" type="ORF">S03H2_70497</name>
</gene>